<comment type="catalytic activity">
    <reaction evidence="3">
        <text>3'-dephospho-CoA + ATP = ADP + CoA + H(+)</text>
        <dbReference type="Rhea" id="RHEA:18245"/>
        <dbReference type="ChEBI" id="CHEBI:15378"/>
        <dbReference type="ChEBI" id="CHEBI:30616"/>
        <dbReference type="ChEBI" id="CHEBI:57287"/>
        <dbReference type="ChEBI" id="CHEBI:57328"/>
        <dbReference type="ChEBI" id="CHEBI:456216"/>
        <dbReference type="EC" id="2.7.1.24"/>
    </reaction>
</comment>
<reference evidence="5" key="2">
    <citation type="submission" date="2021-04" db="EMBL/GenBank/DDBJ databases">
        <authorList>
            <person name="Gilroy R."/>
        </authorList>
    </citation>
    <scope>NUCLEOTIDE SEQUENCE</scope>
    <source>
        <strain evidence="5">26628</strain>
    </source>
</reference>
<dbReference type="AlphaFoldDB" id="A0A9D1VUP3"/>
<comment type="function">
    <text evidence="3">Catalyzes the phosphorylation of the 3'-hydroxyl group of dephosphocoenzyme A to form coenzyme A.</text>
</comment>
<reference evidence="5" key="1">
    <citation type="journal article" date="2021" name="PeerJ">
        <title>Extensive microbial diversity within the chicken gut microbiome revealed by metagenomics and culture.</title>
        <authorList>
            <person name="Gilroy R."/>
            <person name="Ravi A."/>
            <person name="Getino M."/>
            <person name="Pursley I."/>
            <person name="Horton D.L."/>
            <person name="Alikhan N.F."/>
            <person name="Baker D."/>
            <person name="Gharbi K."/>
            <person name="Hall N."/>
            <person name="Watson M."/>
            <person name="Adriaenssens E.M."/>
            <person name="Foster-Nyarko E."/>
            <person name="Jarju S."/>
            <person name="Secka A."/>
            <person name="Antonio M."/>
            <person name="Oren A."/>
            <person name="Chaudhuri R.R."/>
            <person name="La Ragione R."/>
            <person name="Hildebrand F."/>
            <person name="Pallen M.J."/>
        </authorList>
    </citation>
    <scope>NUCLEOTIDE SEQUENCE</scope>
    <source>
        <strain evidence="5">26628</strain>
    </source>
</reference>
<comment type="similarity">
    <text evidence="3">Belongs to the CoaE family.</text>
</comment>
<evidence type="ECO:0000256" key="2">
    <source>
        <dbReference type="ARBA" id="ARBA00022840"/>
    </source>
</evidence>
<dbReference type="Pfam" id="PF01121">
    <property type="entry name" value="CoaE"/>
    <property type="match status" value="1"/>
</dbReference>
<protein>
    <recommendedName>
        <fullName evidence="3 4">Dephospho-CoA kinase</fullName>
        <ecNumber evidence="3 4">2.7.1.24</ecNumber>
    </recommendedName>
    <alternativeName>
        <fullName evidence="3">Dephosphocoenzyme A kinase</fullName>
    </alternativeName>
</protein>
<name>A0A9D1VUP3_9FIRM</name>
<keyword evidence="3" id="KW-0963">Cytoplasm</keyword>
<dbReference type="EMBL" id="DXFD01000065">
    <property type="protein sequence ID" value="HIX46920.1"/>
    <property type="molecule type" value="Genomic_DNA"/>
</dbReference>
<dbReference type="GO" id="GO:0005737">
    <property type="term" value="C:cytoplasm"/>
    <property type="evidence" value="ECO:0007669"/>
    <property type="project" value="UniProtKB-SubCell"/>
</dbReference>
<dbReference type="GO" id="GO:0015937">
    <property type="term" value="P:coenzyme A biosynthetic process"/>
    <property type="evidence" value="ECO:0007669"/>
    <property type="project" value="UniProtKB-UniRule"/>
</dbReference>
<comment type="caution">
    <text evidence="5">The sequence shown here is derived from an EMBL/GenBank/DDBJ whole genome shotgun (WGS) entry which is preliminary data.</text>
</comment>
<proteinExistence type="inferred from homology"/>
<dbReference type="GO" id="GO:0004140">
    <property type="term" value="F:dephospho-CoA kinase activity"/>
    <property type="evidence" value="ECO:0007669"/>
    <property type="project" value="UniProtKB-UniRule"/>
</dbReference>
<comment type="subcellular location">
    <subcellularLocation>
        <location evidence="3">Cytoplasm</location>
    </subcellularLocation>
</comment>
<dbReference type="HAMAP" id="MF_00376">
    <property type="entry name" value="Dephospho_CoA_kinase"/>
    <property type="match status" value="1"/>
</dbReference>
<keyword evidence="3" id="KW-0173">Coenzyme A biosynthesis</keyword>
<dbReference type="CDD" id="cd02022">
    <property type="entry name" value="DPCK"/>
    <property type="match status" value="1"/>
</dbReference>
<keyword evidence="3 5" id="KW-0418">Kinase</keyword>
<dbReference type="InterPro" id="IPR001977">
    <property type="entry name" value="Depp_CoAkinase"/>
</dbReference>
<keyword evidence="2 3" id="KW-0067">ATP-binding</keyword>
<dbReference type="PANTHER" id="PTHR10695:SF46">
    <property type="entry name" value="BIFUNCTIONAL COENZYME A SYNTHASE-RELATED"/>
    <property type="match status" value="1"/>
</dbReference>
<accession>A0A9D1VUP3</accession>
<evidence type="ECO:0000256" key="1">
    <source>
        <dbReference type="ARBA" id="ARBA00022741"/>
    </source>
</evidence>
<dbReference type="PROSITE" id="PS51219">
    <property type="entry name" value="DPCK"/>
    <property type="match status" value="1"/>
</dbReference>
<gene>
    <name evidence="3 5" type="primary">coaE</name>
    <name evidence="5" type="ORF">H9737_04425</name>
</gene>
<keyword evidence="1 3" id="KW-0547">Nucleotide-binding</keyword>
<dbReference type="InterPro" id="IPR027417">
    <property type="entry name" value="P-loop_NTPase"/>
</dbReference>
<comment type="pathway">
    <text evidence="3">Cofactor biosynthesis; coenzyme A biosynthesis; CoA from (R)-pantothenate: step 5/5.</text>
</comment>
<sequence>MRQSKRYIAVTGGIGSGKSTVARLIGAMGYPVFSADAAARDIYSDPCVLAEVRRQFPACIRGGEVDRKALADVVFSDKAALRALDSITHPAIMRRLWDEMRAAQGGLVFAEVPLLLEGGYEDTFDGVIVVRRPREARIRAVIERDGLTREEVLSRMKNQFDYEKNPLNGHTVIENDGDVAALKAAVEQVVYAMEAEK</sequence>
<dbReference type="GO" id="GO:0005524">
    <property type="term" value="F:ATP binding"/>
    <property type="evidence" value="ECO:0007669"/>
    <property type="project" value="UniProtKB-UniRule"/>
</dbReference>
<dbReference type="NCBIfam" id="TIGR00152">
    <property type="entry name" value="dephospho-CoA kinase"/>
    <property type="match status" value="1"/>
</dbReference>
<keyword evidence="3 5" id="KW-0808">Transferase</keyword>
<evidence type="ECO:0000313" key="6">
    <source>
        <dbReference type="Proteomes" id="UP000824249"/>
    </source>
</evidence>
<organism evidence="5 6">
    <name type="scientific">Candidatus Borkfalkia faecigallinarum</name>
    <dbReference type="NCBI Taxonomy" id="2838509"/>
    <lineage>
        <taxon>Bacteria</taxon>
        <taxon>Bacillati</taxon>
        <taxon>Bacillota</taxon>
        <taxon>Clostridia</taxon>
        <taxon>Christensenellales</taxon>
        <taxon>Christensenellaceae</taxon>
        <taxon>Candidatus Borkfalkia</taxon>
    </lineage>
</organism>
<dbReference type="Gene3D" id="3.40.50.300">
    <property type="entry name" value="P-loop containing nucleotide triphosphate hydrolases"/>
    <property type="match status" value="1"/>
</dbReference>
<evidence type="ECO:0000313" key="5">
    <source>
        <dbReference type="EMBL" id="HIX46920.1"/>
    </source>
</evidence>
<feature type="binding site" evidence="3">
    <location>
        <begin position="15"/>
        <end position="20"/>
    </location>
    <ligand>
        <name>ATP</name>
        <dbReference type="ChEBI" id="CHEBI:30616"/>
    </ligand>
</feature>
<dbReference type="SUPFAM" id="SSF52540">
    <property type="entry name" value="P-loop containing nucleoside triphosphate hydrolases"/>
    <property type="match status" value="1"/>
</dbReference>
<dbReference type="PANTHER" id="PTHR10695">
    <property type="entry name" value="DEPHOSPHO-COA KINASE-RELATED"/>
    <property type="match status" value="1"/>
</dbReference>
<evidence type="ECO:0000256" key="4">
    <source>
        <dbReference type="NCBIfam" id="TIGR00152"/>
    </source>
</evidence>
<dbReference type="EC" id="2.7.1.24" evidence="3 4"/>
<dbReference type="Proteomes" id="UP000824249">
    <property type="component" value="Unassembled WGS sequence"/>
</dbReference>
<evidence type="ECO:0000256" key="3">
    <source>
        <dbReference type="HAMAP-Rule" id="MF_00376"/>
    </source>
</evidence>